<keyword evidence="2" id="KW-1185">Reference proteome</keyword>
<protein>
    <submittedName>
        <fullName evidence="1">Uncharacterized protein</fullName>
    </submittedName>
</protein>
<evidence type="ECO:0000313" key="2">
    <source>
        <dbReference type="Proteomes" id="UP000507245"/>
    </source>
</evidence>
<dbReference type="EMBL" id="CAEKKB010000001">
    <property type="protein sequence ID" value="CAB4292598.1"/>
    <property type="molecule type" value="Genomic_DNA"/>
</dbReference>
<proteinExistence type="predicted"/>
<dbReference type="AlphaFoldDB" id="A0A6J5W2Z1"/>
<evidence type="ECO:0000313" key="1">
    <source>
        <dbReference type="EMBL" id="CAB4292598.1"/>
    </source>
</evidence>
<accession>A0A6J5W2Z1</accession>
<name>A0A6J5W2Z1_PRUAR</name>
<sequence length="107" mass="12168">MQISFGVVLAWLPSTFAFVVIDFSFPRLTPLEVTDFRNHTRPWIFYRKRSCSHKDYHDPLLGSNADVEEDSIWVPFLVVHPNLSIAARVPLIECRGCTILNGAHSPS</sequence>
<organism evidence="1 2">
    <name type="scientific">Prunus armeniaca</name>
    <name type="common">Apricot</name>
    <name type="synonym">Armeniaca vulgaris</name>
    <dbReference type="NCBI Taxonomy" id="36596"/>
    <lineage>
        <taxon>Eukaryota</taxon>
        <taxon>Viridiplantae</taxon>
        <taxon>Streptophyta</taxon>
        <taxon>Embryophyta</taxon>
        <taxon>Tracheophyta</taxon>
        <taxon>Spermatophyta</taxon>
        <taxon>Magnoliopsida</taxon>
        <taxon>eudicotyledons</taxon>
        <taxon>Gunneridae</taxon>
        <taxon>Pentapetalae</taxon>
        <taxon>rosids</taxon>
        <taxon>fabids</taxon>
        <taxon>Rosales</taxon>
        <taxon>Rosaceae</taxon>
        <taxon>Amygdaloideae</taxon>
        <taxon>Amygdaleae</taxon>
        <taxon>Prunus</taxon>
    </lineage>
</organism>
<reference evidence="2" key="1">
    <citation type="journal article" date="2020" name="Genome Biol.">
        <title>Gamete binning: chromosome-level and haplotype-resolved genome assembly enabled by high-throughput single-cell sequencing of gamete genomes.</title>
        <authorList>
            <person name="Campoy J.A."/>
            <person name="Sun H."/>
            <person name="Goel M."/>
            <person name="Jiao W.-B."/>
            <person name="Folz-Donahue K."/>
            <person name="Wang N."/>
            <person name="Rubio M."/>
            <person name="Liu C."/>
            <person name="Kukat C."/>
            <person name="Ruiz D."/>
            <person name="Huettel B."/>
            <person name="Schneeberger K."/>
        </authorList>
    </citation>
    <scope>NUCLEOTIDE SEQUENCE [LARGE SCALE GENOMIC DNA]</scope>
    <source>
        <strain evidence="2">cv. Rojo Pasion</strain>
    </source>
</reference>
<gene>
    <name evidence="1" type="ORF">ORAREDHAP_LOCUS1064</name>
</gene>
<dbReference type="Proteomes" id="UP000507245">
    <property type="component" value="Unassembled WGS sequence"/>
</dbReference>